<dbReference type="InterPro" id="IPR013762">
    <property type="entry name" value="Integrase-like_cat_sf"/>
</dbReference>
<dbReference type="InterPro" id="IPR002104">
    <property type="entry name" value="Integrase_catalytic"/>
</dbReference>
<evidence type="ECO:0000256" key="1">
    <source>
        <dbReference type="ARBA" id="ARBA00008857"/>
    </source>
</evidence>
<dbReference type="EMBL" id="AFFY01000038">
    <property type="protein sequence ID" value="EHG99536.1"/>
    <property type="molecule type" value="Genomic_DNA"/>
</dbReference>
<dbReference type="GO" id="GO:0006310">
    <property type="term" value="P:DNA recombination"/>
    <property type="evidence" value="ECO:0007669"/>
    <property type="project" value="UniProtKB-KW"/>
</dbReference>
<evidence type="ECO:0000313" key="8">
    <source>
        <dbReference type="EMBL" id="EHG99536.1"/>
    </source>
</evidence>
<dbReference type="Gene3D" id="1.10.150.130">
    <property type="match status" value="1"/>
</dbReference>
<dbReference type="AlphaFoldDB" id="G5STG3"/>
<dbReference type="PANTHER" id="PTHR30349">
    <property type="entry name" value="PHAGE INTEGRASE-RELATED"/>
    <property type="match status" value="1"/>
</dbReference>
<dbReference type="GO" id="GO:0015074">
    <property type="term" value="P:DNA integration"/>
    <property type="evidence" value="ECO:0007669"/>
    <property type="project" value="UniProtKB-KW"/>
</dbReference>
<comment type="caution">
    <text evidence="8">The sequence shown here is derived from an EMBL/GenBank/DDBJ whole genome shotgun (WGS) entry which is preliminary data.</text>
</comment>
<dbReference type="PANTHER" id="PTHR30349:SF64">
    <property type="entry name" value="PROPHAGE INTEGRASE INTD-RELATED"/>
    <property type="match status" value="1"/>
</dbReference>
<dbReference type="InterPro" id="IPR050090">
    <property type="entry name" value="Tyrosine_recombinase_XerCD"/>
</dbReference>
<dbReference type="InterPro" id="IPR011010">
    <property type="entry name" value="DNA_brk_join_enz"/>
</dbReference>
<dbReference type="eggNOG" id="COG0582">
    <property type="taxonomic scope" value="Bacteria"/>
</dbReference>
<keyword evidence="2" id="KW-0229">DNA integration</keyword>
<dbReference type="SUPFAM" id="SSF56349">
    <property type="entry name" value="DNA breaking-rejoining enzymes"/>
    <property type="match status" value="1"/>
</dbReference>
<proteinExistence type="inferred from homology"/>
<dbReference type="InterPro" id="IPR025269">
    <property type="entry name" value="SAM-like_dom"/>
</dbReference>
<dbReference type="InterPro" id="IPR044068">
    <property type="entry name" value="CB"/>
</dbReference>
<accession>G5STG3</accession>
<dbReference type="STRING" id="762968.HMPREF9441_02666"/>
<dbReference type="OrthoDB" id="5326076at2"/>
<organism evidence="8 9">
    <name type="scientific">Paraprevotella clara YIT 11840</name>
    <dbReference type="NCBI Taxonomy" id="762968"/>
    <lineage>
        <taxon>Bacteria</taxon>
        <taxon>Pseudomonadati</taxon>
        <taxon>Bacteroidota</taxon>
        <taxon>Bacteroidia</taxon>
        <taxon>Bacteroidales</taxon>
        <taxon>Prevotellaceae</taxon>
        <taxon>Paraprevotella</taxon>
    </lineage>
</organism>
<feature type="domain" description="Tyr recombinase" evidence="6">
    <location>
        <begin position="225"/>
        <end position="414"/>
    </location>
</feature>
<evidence type="ECO:0000256" key="5">
    <source>
        <dbReference type="PROSITE-ProRule" id="PRU01248"/>
    </source>
</evidence>
<feature type="domain" description="Core-binding (CB)" evidence="7">
    <location>
        <begin position="114"/>
        <end position="204"/>
    </location>
</feature>
<dbReference type="Proteomes" id="UP000003598">
    <property type="component" value="Unassembled WGS sequence"/>
</dbReference>
<evidence type="ECO:0000256" key="2">
    <source>
        <dbReference type="ARBA" id="ARBA00022908"/>
    </source>
</evidence>
<evidence type="ECO:0000259" key="7">
    <source>
        <dbReference type="PROSITE" id="PS51900"/>
    </source>
</evidence>
<keyword evidence="9" id="KW-1185">Reference proteome</keyword>
<dbReference type="PATRIC" id="fig|762968.3.peg.2376"/>
<reference evidence="8 9" key="1">
    <citation type="submission" date="2011-03" db="EMBL/GenBank/DDBJ databases">
        <authorList>
            <person name="Weinstock G."/>
            <person name="Sodergren E."/>
            <person name="Clifton S."/>
            <person name="Fulton L."/>
            <person name="Fulton B."/>
            <person name="Courtney L."/>
            <person name="Fronick C."/>
            <person name="Harrison M."/>
            <person name="Strong C."/>
            <person name="Farmer C."/>
            <person name="Delahaunty K."/>
            <person name="Markovic C."/>
            <person name="Hall O."/>
            <person name="Minx P."/>
            <person name="Tomlinson C."/>
            <person name="Mitreva M."/>
            <person name="Hou S."/>
            <person name="Chen J."/>
            <person name="Wollam A."/>
            <person name="Pepin K.H."/>
            <person name="Johnson M."/>
            <person name="Bhonagiri V."/>
            <person name="Zhang X."/>
            <person name="Suruliraj S."/>
            <person name="Warren W."/>
            <person name="Chinwalla A."/>
            <person name="Mardis E.R."/>
            <person name="Wilson R.K."/>
        </authorList>
    </citation>
    <scope>NUCLEOTIDE SEQUENCE [LARGE SCALE GENOMIC DNA]</scope>
    <source>
        <strain evidence="8 9">YIT 11840</strain>
    </source>
</reference>
<keyword evidence="4" id="KW-0233">DNA recombination</keyword>
<protein>
    <submittedName>
        <fullName evidence="8">Site-specific recombinase, phage integrase family</fullName>
    </submittedName>
</protein>
<gene>
    <name evidence="8" type="ORF">HMPREF9441_02666</name>
</gene>
<evidence type="ECO:0000256" key="4">
    <source>
        <dbReference type="ARBA" id="ARBA00023172"/>
    </source>
</evidence>
<dbReference type="PROSITE" id="PS51900">
    <property type="entry name" value="CB"/>
    <property type="match status" value="1"/>
</dbReference>
<sequence>MTIQLIIILKVKFIMASFKLKFRPSVTQGQEGTLYFQVIHRRVVKMIYTDFHIRQDEWNDTTSFIRITGTPERQAFLQLTASKVQWNTKQLTAIITDKETARVEYSTEDIVSAYKRLPPCQTWFGFIRDMAAKKEKTGRQGTAKTYRDALNSFIRFRQGEDMAPDALDKETIAQYEAWLRSCGLKRNSSSCYLRSLRTLYRKAVEMGLTTDKGIFRHVFTGFAKTAKRAIPLESVRTIRLLPLPCHSPLAFARDMFILSIYLQGMAFVDLAYLRKSDIRNGVLQYNRKKTRQSLSIGWEPSMQAIVEEYAHLTVGSPYLLPIITRTDGTERRQYEKAEHNINRNLKKIGRMAGLCIPLTTYVARHTWASTMRDMGYDLSIVSTGLGHENLKTTQIYLSSIDTMAVTKANKKMIDKILK</sequence>
<dbReference type="PROSITE" id="PS51898">
    <property type="entry name" value="TYR_RECOMBINASE"/>
    <property type="match status" value="1"/>
</dbReference>
<evidence type="ECO:0000259" key="6">
    <source>
        <dbReference type="PROSITE" id="PS51898"/>
    </source>
</evidence>
<dbReference type="Gene3D" id="1.10.443.10">
    <property type="entry name" value="Intergrase catalytic core"/>
    <property type="match status" value="1"/>
</dbReference>
<dbReference type="Pfam" id="PF00589">
    <property type="entry name" value="Phage_integrase"/>
    <property type="match status" value="1"/>
</dbReference>
<dbReference type="Pfam" id="PF13102">
    <property type="entry name" value="Phage_int_SAM_5"/>
    <property type="match status" value="1"/>
</dbReference>
<name>G5STG3_9BACT</name>
<keyword evidence="3 5" id="KW-0238">DNA-binding</keyword>
<comment type="similarity">
    <text evidence="1">Belongs to the 'phage' integrase family.</text>
</comment>
<dbReference type="CDD" id="cd01185">
    <property type="entry name" value="INTN1_C_like"/>
    <property type="match status" value="1"/>
</dbReference>
<dbReference type="GO" id="GO:0003677">
    <property type="term" value="F:DNA binding"/>
    <property type="evidence" value="ECO:0007669"/>
    <property type="project" value="UniProtKB-UniRule"/>
</dbReference>
<dbReference type="InterPro" id="IPR010998">
    <property type="entry name" value="Integrase_recombinase_N"/>
</dbReference>
<evidence type="ECO:0000256" key="3">
    <source>
        <dbReference type="ARBA" id="ARBA00023125"/>
    </source>
</evidence>
<evidence type="ECO:0000313" key="9">
    <source>
        <dbReference type="Proteomes" id="UP000003598"/>
    </source>
</evidence>
<dbReference type="HOGENOM" id="CLU_033139_0_1_10"/>